<evidence type="ECO:0000256" key="1">
    <source>
        <dbReference type="SAM" id="Phobius"/>
    </source>
</evidence>
<dbReference type="InterPro" id="IPR029024">
    <property type="entry name" value="TerB-like"/>
</dbReference>
<feature type="signal peptide" evidence="2">
    <location>
        <begin position="1"/>
        <end position="24"/>
    </location>
</feature>
<dbReference type="AlphaFoldDB" id="A0A251WWU8"/>
<dbReference type="Gene3D" id="1.10.3680.10">
    <property type="entry name" value="TerB-like"/>
    <property type="match status" value="1"/>
</dbReference>
<keyword evidence="1" id="KW-0472">Membrane</keyword>
<dbReference type="CDD" id="cd07177">
    <property type="entry name" value="terB_like"/>
    <property type="match status" value="1"/>
</dbReference>
<keyword evidence="2" id="KW-0732">Signal</keyword>
<accession>A0A251WWU8</accession>
<name>A0A251WWU8_9RHOB</name>
<gene>
    <name evidence="4" type="ORF">BVC71_09550</name>
</gene>
<protein>
    <recommendedName>
        <fullName evidence="3">Co-chaperone DjlA N-terminal domain-containing protein</fullName>
    </recommendedName>
</protein>
<dbReference type="Proteomes" id="UP000194664">
    <property type="component" value="Unassembled WGS sequence"/>
</dbReference>
<comment type="caution">
    <text evidence="4">The sequence shown here is derived from an EMBL/GenBank/DDBJ whole genome shotgun (WGS) entry which is preliminary data.</text>
</comment>
<dbReference type="OrthoDB" id="7703595at2"/>
<proteinExistence type="predicted"/>
<evidence type="ECO:0000259" key="3">
    <source>
        <dbReference type="Pfam" id="PF05099"/>
    </source>
</evidence>
<keyword evidence="1" id="KW-0812">Transmembrane</keyword>
<evidence type="ECO:0000313" key="4">
    <source>
        <dbReference type="EMBL" id="OUD08949.1"/>
    </source>
</evidence>
<feature type="domain" description="Co-chaperone DjlA N-terminal" evidence="3">
    <location>
        <begin position="160"/>
        <end position="268"/>
    </location>
</feature>
<evidence type="ECO:0000313" key="5">
    <source>
        <dbReference type="Proteomes" id="UP000194664"/>
    </source>
</evidence>
<dbReference type="SUPFAM" id="SSF158682">
    <property type="entry name" value="TerB-like"/>
    <property type="match status" value="1"/>
</dbReference>
<keyword evidence="1" id="KW-1133">Transmembrane helix</keyword>
<keyword evidence="5" id="KW-1185">Reference proteome</keyword>
<dbReference type="RefSeq" id="WP_086451434.1">
    <property type="nucleotide sequence ID" value="NZ_MSPP01000003.1"/>
</dbReference>
<feature type="transmembrane region" description="Helical" evidence="1">
    <location>
        <begin position="121"/>
        <end position="139"/>
    </location>
</feature>
<reference evidence="4 5" key="1">
    <citation type="submission" date="2016-12" db="EMBL/GenBank/DDBJ databases">
        <title>The draft genome sequence of HSLHS2.</title>
        <authorList>
            <person name="Hu D."/>
            <person name="Wang L."/>
            <person name="Shao Z."/>
        </authorList>
    </citation>
    <scope>NUCLEOTIDE SEQUENCE [LARGE SCALE GENOMIC DNA]</scope>
    <source>
        <strain evidence="4">MCCC 1A06712</strain>
    </source>
</reference>
<dbReference type="Pfam" id="PF05099">
    <property type="entry name" value="TerB"/>
    <property type="match status" value="1"/>
</dbReference>
<feature type="chain" id="PRO_5011602221" description="Co-chaperone DjlA N-terminal domain-containing protein" evidence="2">
    <location>
        <begin position="25"/>
        <end position="279"/>
    </location>
</feature>
<dbReference type="EMBL" id="MSPP01000003">
    <property type="protein sequence ID" value="OUD08949.1"/>
    <property type="molecule type" value="Genomic_DNA"/>
</dbReference>
<sequence length="279" mass="29810">MRCFAKSLALVAAAWCVSPQTAQAESVIRSAPKLTYLAPTPLSDETGAPLSLCYLGTARSAFGVEITYSADAYALATNECAATDYTIPTAEQFALFQQTGDFPAALPAEPQTPFAYRLRNYSVFGAIGIVALMVLAMIMRASMRRSLKSTDSNSDNTAVQVLAAMCFVTTADGQDHSNDISKISQTLAKLTGKKYSAQQIQDILDYTRDDPTAIDAIGADLNQNGRELVLEGALSVATLNGEIKAAEYNAVTQIAKMLQLPAQDFRAILSKIAQTRATA</sequence>
<organism evidence="4 5">
    <name type="scientific">Marivivens niveibacter</name>
    <dbReference type="NCBI Taxonomy" id="1930667"/>
    <lineage>
        <taxon>Bacteria</taxon>
        <taxon>Pseudomonadati</taxon>
        <taxon>Pseudomonadota</taxon>
        <taxon>Alphaproteobacteria</taxon>
        <taxon>Rhodobacterales</taxon>
        <taxon>Paracoccaceae</taxon>
        <taxon>Marivivens group</taxon>
        <taxon>Marivivens</taxon>
    </lineage>
</organism>
<evidence type="ECO:0000256" key="2">
    <source>
        <dbReference type="SAM" id="SignalP"/>
    </source>
</evidence>
<dbReference type="InterPro" id="IPR007791">
    <property type="entry name" value="DjlA_N"/>
</dbReference>